<accession>A0A9Q0PGA2</accession>
<evidence type="ECO:0000313" key="2">
    <source>
        <dbReference type="EMBL" id="KAJ6687254.1"/>
    </source>
</evidence>
<dbReference type="EMBL" id="JAPFFK010000019">
    <property type="protein sequence ID" value="KAJ6687254.1"/>
    <property type="molecule type" value="Genomic_DNA"/>
</dbReference>
<dbReference type="Proteomes" id="UP001151532">
    <property type="component" value="Chromosome 2"/>
</dbReference>
<protein>
    <submittedName>
        <fullName evidence="2">NUCLEOPORIN NUP159-LIKE</fullName>
    </submittedName>
</protein>
<feature type="compositionally biased region" description="Polar residues" evidence="1">
    <location>
        <begin position="20"/>
        <end position="34"/>
    </location>
</feature>
<reference evidence="2" key="2">
    <citation type="journal article" date="2023" name="Int. J. Mol. Sci.">
        <title>De Novo Assembly and Annotation of 11 Diverse Shrub Willow (Salix) Genomes Reveals Novel Gene Organization in Sex-Linked Regions.</title>
        <authorList>
            <person name="Hyden B."/>
            <person name="Feng K."/>
            <person name="Yates T.B."/>
            <person name="Jawdy S."/>
            <person name="Cereghino C."/>
            <person name="Smart L.B."/>
            <person name="Muchero W."/>
        </authorList>
    </citation>
    <scope>NUCLEOTIDE SEQUENCE</scope>
    <source>
        <tissue evidence="2">Shoot tip</tissue>
    </source>
</reference>
<feature type="compositionally biased region" description="Basic and acidic residues" evidence="1">
    <location>
        <begin position="43"/>
        <end position="59"/>
    </location>
</feature>
<feature type="compositionally biased region" description="Basic and acidic residues" evidence="1">
    <location>
        <begin position="103"/>
        <end position="116"/>
    </location>
</feature>
<sequence>MGKSKKPQKTKELSVAIAEASSTGDPETRQQSQTPRKRGRPRKIIEKSESVVKNEESKAEGAQAIHEQGSGSQSKKIKTSQEEAAAQQQVEAEGPSSSTRGKKKEDGKSEGKEPPRRSRRRKSKPRKSS</sequence>
<dbReference type="PANTHER" id="PTHR37615">
    <property type="entry name" value="NUCLEOPORIN NUP159-LIKE"/>
    <property type="match status" value="1"/>
</dbReference>
<evidence type="ECO:0000313" key="3">
    <source>
        <dbReference type="Proteomes" id="UP001151532"/>
    </source>
</evidence>
<name>A0A9Q0PGA2_SALPP</name>
<proteinExistence type="predicted"/>
<organism evidence="2 3">
    <name type="scientific">Salix purpurea</name>
    <name type="common">Purple osier willow</name>
    <dbReference type="NCBI Taxonomy" id="77065"/>
    <lineage>
        <taxon>Eukaryota</taxon>
        <taxon>Viridiplantae</taxon>
        <taxon>Streptophyta</taxon>
        <taxon>Embryophyta</taxon>
        <taxon>Tracheophyta</taxon>
        <taxon>Spermatophyta</taxon>
        <taxon>Magnoliopsida</taxon>
        <taxon>eudicotyledons</taxon>
        <taxon>Gunneridae</taxon>
        <taxon>Pentapetalae</taxon>
        <taxon>rosids</taxon>
        <taxon>fabids</taxon>
        <taxon>Malpighiales</taxon>
        <taxon>Salicaceae</taxon>
        <taxon>Saliceae</taxon>
        <taxon>Salix</taxon>
    </lineage>
</organism>
<keyword evidence="3" id="KW-1185">Reference proteome</keyword>
<feature type="compositionally biased region" description="Basic residues" evidence="1">
    <location>
        <begin position="117"/>
        <end position="129"/>
    </location>
</feature>
<feature type="region of interest" description="Disordered" evidence="1">
    <location>
        <begin position="1"/>
        <end position="129"/>
    </location>
</feature>
<dbReference type="AlphaFoldDB" id="A0A9Q0PGA2"/>
<reference evidence="2" key="1">
    <citation type="submission" date="2022-11" db="EMBL/GenBank/DDBJ databases">
        <authorList>
            <person name="Hyden B.L."/>
            <person name="Feng K."/>
            <person name="Yates T."/>
            <person name="Jawdy S."/>
            <person name="Smart L.B."/>
            <person name="Muchero W."/>
        </authorList>
    </citation>
    <scope>NUCLEOTIDE SEQUENCE</scope>
    <source>
        <tissue evidence="2">Shoot tip</tissue>
    </source>
</reference>
<evidence type="ECO:0000256" key="1">
    <source>
        <dbReference type="SAM" id="MobiDB-lite"/>
    </source>
</evidence>
<dbReference type="OrthoDB" id="1001967at2759"/>
<dbReference type="PANTHER" id="PTHR37615:SF1">
    <property type="entry name" value="NUCLEOPORIN NUP159-LIKE"/>
    <property type="match status" value="1"/>
</dbReference>
<feature type="compositionally biased region" description="Low complexity" evidence="1">
    <location>
        <begin position="82"/>
        <end position="93"/>
    </location>
</feature>
<gene>
    <name evidence="2" type="ORF">OIU79_016883</name>
</gene>
<comment type="caution">
    <text evidence="2">The sequence shown here is derived from an EMBL/GenBank/DDBJ whole genome shotgun (WGS) entry which is preliminary data.</text>
</comment>